<keyword evidence="11" id="KW-1185">Reference proteome</keyword>
<proteinExistence type="inferred from homology"/>
<evidence type="ECO:0000313" key="10">
    <source>
        <dbReference type="EMBL" id="CAL1589921.1"/>
    </source>
</evidence>
<dbReference type="Proteomes" id="UP001497482">
    <property type="component" value="Chromosome 19"/>
</dbReference>
<dbReference type="EMBL" id="OZ035841">
    <property type="protein sequence ID" value="CAL1589921.1"/>
    <property type="molecule type" value="Genomic_DNA"/>
</dbReference>
<evidence type="ECO:0000256" key="3">
    <source>
        <dbReference type="ARBA" id="ARBA00006332"/>
    </source>
</evidence>
<organism evidence="10 11">
    <name type="scientific">Knipowitschia caucasica</name>
    <name type="common">Caucasian dwarf goby</name>
    <name type="synonym">Pomatoschistus caucasicus</name>
    <dbReference type="NCBI Taxonomy" id="637954"/>
    <lineage>
        <taxon>Eukaryota</taxon>
        <taxon>Metazoa</taxon>
        <taxon>Chordata</taxon>
        <taxon>Craniata</taxon>
        <taxon>Vertebrata</taxon>
        <taxon>Euteleostomi</taxon>
        <taxon>Actinopterygii</taxon>
        <taxon>Neopterygii</taxon>
        <taxon>Teleostei</taxon>
        <taxon>Neoteleostei</taxon>
        <taxon>Acanthomorphata</taxon>
        <taxon>Gobiaria</taxon>
        <taxon>Gobiiformes</taxon>
        <taxon>Gobioidei</taxon>
        <taxon>Gobiidae</taxon>
        <taxon>Gobiinae</taxon>
        <taxon>Knipowitschia</taxon>
    </lineage>
</organism>
<comment type="subcellular location">
    <subcellularLocation>
        <location evidence="2">Chromosome</location>
        <location evidence="2">Telomere</location>
    </subcellularLocation>
    <subcellularLocation>
        <location evidence="1">Nucleus</location>
    </subcellularLocation>
</comment>
<evidence type="ECO:0000256" key="6">
    <source>
        <dbReference type="ARBA" id="ARBA00022895"/>
    </source>
</evidence>
<dbReference type="GO" id="GO:0010833">
    <property type="term" value="P:telomere maintenance via telomere lengthening"/>
    <property type="evidence" value="ECO:0007669"/>
    <property type="project" value="TreeGrafter"/>
</dbReference>
<dbReference type="InterPro" id="IPR042617">
    <property type="entry name" value="CTC1-like"/>
</dbReference>
<accession>A0AAV2KJ27</accession>
<evidence type="ECO:0000256" key="2">
    <source>
        <dbReference type="ARBA" id="ARBA00004574"/>
    </source>
</evidence>
<dbReference type="GO" id="GO:0045740">
    <property type="term" value="P:positive regulation of DNA replication"/>
    <property type="evidence" value="ECO:0007669"/>
    <property type="project" value="TreeGrafter"/>
</dbReference>
<evidence type="ECO:0000256" key="7">
    <source>
        <dbReference type="ARBA" id="ARBA00023125"/>
    </source>
</evidence>
<keyword evidence="6" id="KW-0779">Telomere</keyword>
<sequence>MAGLKQFLDRFGGCGDAEAQWLQKLFVFVRDHVCPDSAPSVCGLSLELVRVLKENSPSGTLPLSYSLVSVSELLSQQRVPCVSCLTWSTNQHRAWMRDSELIAGLRPLPRVKLLLIGSLGRERGPDLSLKDATGEVACQSQVPLQSGSLDTPVFLPHWNYIPHNTPGLLELVAPPLLLCPAPPQQPLDSVTEGVGHLTVYQAAALLFRHQNSGRAPDGSGRGLCRGGRVSVSGLVSAVCPLLDISGTSFFIFCLTQNQTSVNVIVKDSLWWSRSMHVDMRVHVTQLRVCTLRSRRGVRVLSSTDQSQLCVQTEDQLESRVQSQDQSQLCVQTEDQSEGRVQSQDQSQPASKDTQPQNQPFDQSGLRRSTVINYKGTVTEVLSRGAGLYVIDSKVGLCLANQPLPTRRIRPGDVVQVSNVHVLRRPSPDHAPIMLCCCLRSGVTITAFSPGYRSDEEEEEPCPGDGVLPRILLQKEVDVAEYLWMCHVTERLRNSLSPQGQCLCLVSWSILQSLTTNRTSRRRDIYGEMMDTPHHCPVTTYGSASSLPHVLSLESLHAGLLARCWSSLSLRSLLPSDGQSMNCSQLNAALSWSQVSQRSQNPDPKLDPRPDQGERPLVVVGLLQLPSPESEALSLVLQDATMAVPCVVTEGRLHQGPGQGPGQGPDQDRREQTAFFSSAWIGCLVCVRHFTMVTERFIQSDFPSFNHLEQEHFISQKQARVYLQFSLDQVTVLSPSDSMAALQEAESEEPDVKKRKTDCSQGGGVTGCVSVVIRAEQKQGVAYRNVGAGSTLSFNLRAAVIGPVVSWGRDPKNRPITEREMTTTGEKTNMSLSFSGASSRWFPLLQDDCYYRLVAPGTQDPSVLIGCTVAGQTGVELHADSALQVLSDWRIHTVPRPLNEAPESCDLGSLSNVISSTSALVSFTALVSDRVGVSDRSKTSQTGARLTVCDDGGRSLHVYLDTGHAPFIPGLLPGNRLRFSRLQRKVSRAGSVYCCWLPVSSVCIVSTQSQSAAPPQFPMMLLGLWMQEGGVSVARVRGQLVCVLFLQLQWSCSLCERRFTTNCSGPQCTSSSAVFQAKAKVVLEDGSAEAHVFFYNALVQTVLRLDDSQWAGLQRAVKVKGHIQVTPRGRGLSVTGPDQLLLQLLLSLSAEVLFGSVTLTCRRQRSSRPGGNHDLRRVVRGDRDFMTRVTPPLQLTCDYLERS</sequence>
<dbReference type="InterPro" id="IPR029156">
    <property type="entry name" value="CTC1"/>
</dbReference>
<reference evidence="10 11" key="1">
    <citation type="submission" date="2024-04" db="EMBL/GenBank/DDBJ databases">
        <authorList>
            <person name="Waldvogel A.-M."/>
            <person name="Schoenle A."/>
        </authorList>
    </citation>
    <scope>NUCLEOTIDE SEQUENCE [LARGE SCALE GENOMIC DNA]</scope>
</reference>
<name>A0AAV2KJ27_KNICA</name>
<evidence type="ECO:0000256" key="9">
    <source>
        <dbReference type="SAM" id="MobiDB-lite"/>
    </source>
</evidence>
<evidence type="ECO:0000313" key="11">
    <source>
        <dbReference type="Proteomes" id="UP001497482"/>
    </source>
</evidence>
<dbReference type="AlphaFoldDB" id="A0AAV2KJ27"/>
<keyword evidence="5" id="KW-0158">Chromosome</keyword>
<feature type="region of interest" description="Disordered" evidence="9">
    <location>
        <begin position="327"/>
        <end position="365"/>
    </location>
</feature>
<dbReference type="PANTHER" id="PTHR14865:SF2">
    <property type="entry name" value="CST COMPLEX SUBUNIT CTC1"/>
    <property type="match status" value="1"/>
</dbReference>
<dbReference type="GO" id="GO:0042162">
    <property type="term" value="F:telomeric DNA binding"/>
    <property type="evidence" value="ECO:0007669"/>
    <property type="project" value="TreeGrafter"/>
</dbReference>
<evidence type="ECO:0000256" key="4">
    <source>
        <dbReference type="ARBA" id="ARBA00016175"/>
    </source>
</evidence>
<dbReference type="GO" id="GO:1990879">
    <property type="term" value="C:CST complex"/>
    <property type="evidence" value="ECO:0007669"/>
    <property type="project" value="TreeGrafter"/>
</dbReference>
<evidence type="ECO:0000256" key="8">
    <source>
        <dbReference type="ARBA" id="ARBA00023242"/>
    </source>
</evidence>
<feature type="region of interest" description="Disordered" evidence="9">
    <location>
        <begin position="650"/>
        <end position="669"/>
    </location>
</feature>
<evidence type="ECO:0000256" key="1">
    <source>
        <dbReference type="ARBA" id="ARBA00004123"/>
    </source>
</evidence>
<dbReference type="PANTHER" id="PTHR14865">
    <property type="entry name" value="CST COMPLEX SUBUNIT CTC1"/>
    <property type="match status" value="1"/>
</dbReference>
<evidence type="ECO:0000256" key="5">
    <source>
        <dbReference type="ARBA" id="ARBA00022454"/>
    </source>
</evidence>
<dbReference type="Pfam" id="PF15489">
    <property type="entry name" value="CTC1"/>
    <property type="match status" value="1"/>
</dbReference>
<keyword evidence="8" id="KW-0539">Nucleus</keyword>
<keyword evidence="7" id="KW-0238">DNA-binding</keyword>
<gene>
    <name evidence="10" type="ORF">KC01_LOCUS19514</name>
</gene>
<protein>
    <recommendedName>
        <fullName evidence="4">CST complex subunit CTC1</fullName>
    </recommendedName>
</protein>
<comment type="similarity">
    <text evidence="3">Belongs to the CTC1 family.</text>
</comment>
<dbReference type="GO" id="GO:0003697">
    <property type="term" value="F:single-stranded DNA binding"/>
    <property type="evidence" value="ECO:0007669"/>
    <property type="project" value="InterPro"/>
</dbReference>